<dbReference type="SUPFAM" id="SSF55729">
    <property type="entry name" value="Acyl-CoA N-acyltransferases (Nat)"/>
    <property type="match status" value="1"/>
</dbReference>
<evidence type="ECO:0000259" key="1">
    <source>
        <dbReference type="PROSITE" id="PS51186"/>
    </source>
</evidence>
<protein>
    <submittedName>
        <fullName evidence="2">GNAT family N-acetyltransferase</fullName>
    </submittedName>
</protein>
<dbReference type="InterPro" id="IPR000182">
    <property type="entry name" value="GNAT_dom"/>
</dbReference>
<gene>
    <name evidence="2" type="ORF">LMF89_24395</name>
</gene>
<keyword evidence="3" id="KW-1185">Reference proteome</keyword>
<dbReference type="Gene3D" id="3.40.630.30">
    <property type="match status" value="1"/>
</dbReference>
<dbReference type="Proteomes" id="UP001165492">
    <property type="component" value="Unassembled WGS sequence"/>
</dbReference>
<name>A0ABS8HZB5_9FIRM</name>
<sequence>MTDMEVREFMTSEKADAIRLVWDVFLEFEAPDYTEEGIRTFRDFIHDEEAINELRFYGAYEKEKLAGVIATRHADTHIALFFVRSNYQKRGIGRKLFETVLKNCTTSTITVNSSPYATEVYNKLGFVDTDTEQTVKGMRFTPMQYQKVIPVNH</sequence>
<proteinExistence type="predicted"/>
<reference evidence="2" key="1">
    <citation type="submission" date="2021-11" db="EMBL/GenBank/DDBJ databases">
        <title>Description of a new species Pelosinus isolated from the bottom sediments of Lake Baikal.</title>
        <authorList>
            <person name="Zakharyuk A."/>
        </authorList>
    </citation>
    <scope>NUCLEOTIDE SEQUENCE</scope>
    <source>
        <strain evidence="2">Bkl1</strain>
    </source>
</reference>
<dbReference type="InterPro" id="IPR016181">
    <property type="entry name" value="Acyl_CoA_acyltransferase"/>
</dbReference>
<comment type="caution">
    <text evidence="2">The sequence shown here is derived from an EMBL/GenBank/DDBJ whole genome shotgun (WGS) entry which is preliminary data.</text>
</comment>
<feature type="domain" description="N-acetyltransferase" evidence="1">
    <location>
        <begin position="4"/>
        <end position="148"/>
    </location>
</feature>
<evidence type="ECO:0000313" key="3">
    <source>
        <dbReference type="Proteomes" id="UP001165492"/>
    </source>
</evidence>
<dbReference type="RefSeq" id="WP_229537371.1">
    <property type="nucleotide sequence ID" value="NZ_JAJHJB010000070.1"/>
</dbReference>
<organism evidence="2 3">
    <name type="scientific">Pelosinus baikalensis</name>
    <dbReference type="NCBI Taxonomy" id="2892015"/>
    <lineage>
        <taxon>Bacteria</taxon>
        <taxon>Bacillati</taxon>
        <taxon>Bacillota</taxon>
        <taxon>Negativicutes</taxon>
        <taxon>Selenomonadales</taxon>
        <taxon>Sporomusaceae</taxon>
        <taxon>Pelosinus</taxon>
    </lineage>
</organism>
<dbReference type="PANTHER" id="PTHR43451">
    <property type="entry name" value="ACETYLTRANSFERASE (GNAT) FAMILY PROTEIN"/>
    <property type="match status" value="1"/>
</dbReference>
<dbReference type="PANTHER" id="PTHR43451:SF1">
    <property type="entry name" value="ACETYLTRANSFERASE"/>
    <property type="match status" value="1"/>
</dbReference>
<dbReference type="InterPro" id="IPR052564">
    <property type="entry name" value="N-acetyltrans/Recomb-assoc"/>
</dbReference>
<evidence type="ECO:0000313" key="2">
    <source>
        <dbReference type="EMBL" id="MCC5468480.1"/>
    </source>
</evidence>
<dbReference type="PROSITE" id="PS51186">
    <property type="entry name" value="GNAT"/>
    <property type="match status" value="1"/>
</dbReference>
<dbReference type="EMBL" id="JAJHJB010000070">
    <property type="protein sequence ID" value="MCC5468480.1"/>
    <property type="molecule type" value="Genomic_DNA"/>
</dbReference>
<accession>A0ABS8HZB5</accession>
<dbReference type="Pfam" id="PF13673">
    <property type="entry name" value="Acetyltransf_10"/>
    <property type="match status" value="1"/>
</dbReference>
<dbReference type="CDD" id="cd04301">
    <property type="entry name" value="NAT_SF"/>
    <property type="match status" value="1"/>
</dbReference>